<dbReference type="Proteomes" id="UP000186868">
    <property type="component" value="Unassembled WGS sequence"/>
</dbReference>
<comment type="caution">
    <text evidence="2">The sequence shown here is derived from an EMBL/GenBank/DDBJ whole genome shotgun (WGS) entry which is preliminary data.</text>
</comment>
<dbReference type="EMBL" id="MRCB01000018">
    <property type="protein sequence ID" value="OKH21682.1"/>
    <property type="molecule type" value="Genomic_DNA"/>
</dbReference>
<dbReference type="AlphaFoldDB" id="A0A1U7HDK8"/>
<gene>
    <name evidence="2" type="ORF">NIES593_14705</name>
</gene>
<feature type="coiled-coil region" evidence="1">
    <location>
        <begin position="285"/>
        <end position="319"/>
    </location>
</feature>
<keyword evidence="1" id="KW-0175">Coiled coil</keyword>
<dbReference type="STRING" id="1921803.NIES593_14705"/>
<evidence type="ECO:0000313" key="3">
    <source>
        <dbReference type="Proteomes" id="UP000186868"/>
    </source>
</evidence>
<name>A0A1U7HDK8_9CYAN</name>
<proteinExistence type="predicted"/>
<dbReference type="OrthoDB" id="466620at2"/>
<dbReference type="RefSeq" id="WP_073600303.1">
    <property type="nucleotide sequence ID" value="NZ_MRCB01000018.1"/>
</dbReference>
<feature type="coiled-coil region" evidence="1">
    <location>
        <begin position="73"/>
        <end position="218"/>
    </location>
</feature>
<keyword evidence="3" id="KW-1185">Reference proteome</keyword>
<accession>A0A1U7HDK8</accession>
<organism evidence="2 3">
    <name type="scientific">Hydrococcus rivularis NIES-593</name>
    <dbReference type="NCBI Taxonomy" id="1921803"/>
    <lineage>
        <taxon>Bacteria</taxon>
        <taxon>Bacillati</taxon>
        <taxon>Cyanobacteriota</taxon>
        <taxon>Cyanophyceae</taxon>
        <taxon>Pleurocapsales</taxon>
        <taxon>Hydrococcaceae</taxon>
        <taxon>Hydrococcus</taxon>
    </lineage>
</organism>
<evidence type="ECO:0000256" key="1">
    <source>
        <dbReference type="SAM" id="Coils"/>
    </source>
</evidence>
<evidence type="ECO:0000313" key="2">
    <source>
        <dbReference type="EMBL" id="OKH21682.1"/>
    </source>
</evidence>
<sequence>MGNLAPKESKEQIMAAFAKLLSEQKKVESKVATKEEEAEKEKSKQLLEKATDYTVDNIVNTMASLQLDFGRTINNLSDRLVEESSKLDELKRAIAVKKEQLEQVHKVRLVADALYLLRQEHQEQLKILENKTNSQRESLEKEITQTRKAWEKEQQEFEARVSEAAELIAKQREQEVADYQYQIERDRKIEMNEYEEFKRQQERELQEANQDKEKAWQEREKFLADNEEEFKANLKKIEGFEETIKQETNKARAEAIKETERDAKVKADLFEKEWELTKQGYEFKIQALDATIQKQVEQIAELTTELQKVTTQAQNLAIRAFQGNGTAAN</sequence>
<reference evidence="2 3" key="1">
    <citation type="submission" date="2016-11" db="EMBL/GenBank/DDBJ databases">
        <title>Draft Genome Sequences of Nine Cyanobacterial Strains from Diverse Habitats.</title>
        <authorList>
            <person name="Zhu T."/>
            <person name="Hou S."/>
            <person name="Lu X."/>
            <person name="Hess W.R."/>
        </authorList>
    </citation>
    <scope>NUCLEOTIDE SEQUENCE [LARGE SCALE GENOMIC DNA]</scope>
    <source>
        <strain evidence="2 3">NIES-593</strain>
    </source>
</reference>
<protein>
    <submittedName>
        <fullName evidence="2">Uncharacterized protein</fullName>
    </submittedName>
</protein>